<protein>
    <recommendedName>
        <fullName evidence="3">DUF2971 domain-containing protein</fullName>
    </recommendedName>
</protein>
<dbReference type="EMBL" id="BAAAEJ010000008">
    <property type="protein sequence ID" value="GAA0397169.1"/>
    <property type="molecule type" value="Genomic_DNA"/>
</dbReference>
<comment type="caution">
    <text evidence="1">The sequence shown here is derived from an EMBL/GenBank/DDBJ whole genome shotgun (WGS) entry which is preliminary data.</text>
</comment>
<organism evidence="1 2">
    <name type="scientific">Brevundimonas terrae</name>
    <dbReference type="NCBI Taxonomy" id="363631"/>
    <lineage>
        <taxon>Bacteria</taxon>
        <taxon>Pseudomonadati</taxon>
        <taxon>Pseudomonadota</taxon>
        <taxon>Alphaproteobacteria</taxon>
        <taxon>Caulobacterales</taxon>
        <taxon>Caulobacteraceae</taxon>
        <taxon>Brevundimonas</taxon>
    </lineage>
</organism>
<dbReference type="Proteomes" id="UP001500791">
    <property type="component" value="Unassembled WGS sequence"/>
</dbReference>
<gene>
    <name evidence="1" type="ORF">GCM10009093_24810</name>
</gene>
<name>A0ABN0YIZ6_9CAUL</name>
<sequence>MPILSNLNTNIDVYRILPASRLFDAFLTNKNTLINVEKWEDKYENLMLKSKYILQNRDGSADMVEFANKTILAQCWSKLQESDAMWRIYSPDFMGIKVKADLKSVYDAFIKSLASIDARSVDLDAFLIEVDYLNYNELEQFCQNIDMFDTSNRGVADSVRIKRDSFKHEEEYRIVYNPNIIDKHKNLETYSYDMDFKSIVKEVCFDPRIGDHLFEALKDYLVKIGYNGPVVKSRLYETPEMIFRMR</sequence>
<dbReference type="RefSeq" id="WP_167177843.1">
    <property type="nucleotide sequence ID" value="NZ_BAAAEJ010000008.1"/>
</dbReference>
<reference evidence="1 2" key="1">
    <citation type="journal article" date="2019" name="Int. J. Syst. Evol. Microbiol.">
        <title>The Global Catalogue of Microorganisms (GCM) 10K type strain sequencing project: providing services to taxonomists for standard genome sequencing and annotation.</title>
        <authorList>
            <consortium name="The Broad Institute Genomics Platform"/>
            <consortium name="The Broad Institute Genome Sequencing Center for Infectious Disease"/>
            <person name="Wu L."/>
            <person name="Ma J."/>
        </authorList>
    </citation>
    <scope>NUCLEOTIDE SEQUENCE [LARGE SCALE GENOMIC DNA]</scope>
    <source>
        <strain evidence="1 2">JCM 13476</strain>
    </source>
</reference>
<accession>A0ABN0YIZ6</accession>
<proteinExistence type="predicted"/>
<evidence type="ECO:0000313" key="1">
    <source>
        <dbReference type="EMBL" id="GAA0397169.1"/>
    </source>
</evidence>
<evidence type="ECO:0000313" key="2">
    <source>
        <dbReference type="Proteomes" id="UP001500791"/>
    </source>
</evidence>
<keyword evidence="2" id="KW-1185">Reference proteome</keyword>
<evidence type="ECO:0008006" key="3">
    <source>
        <dbReference type="Google" id="ProtNLM"/>
    </source>
</evidence>